<proteinExistence type="predicted"/>
<reference evidence="1" key="1">
    <citation type="submission" date="2018-05" db="EMBL/GenBank/DDBJ databases">
        <authorList>
            <person name="Lanie J.A."/>
            <person name="Ng W.-L."/>
            <person name="Kazmierczak K.M."/>
            <person name="Andrzejewski T.M."/>
            <person name="Davidsen T.M."/>
            <person name="Wayne K.J."/>
            <person name="Tettelin H."/>
            <person name="Glass J.I."/>
            <person name="Rusch D."/>
            <person name="Podicherti R."/>
            <person name="Tsui H.-C.T."/>
            <person name="Winkler M.E."/>
        </authorList>
    </citation>
    <scope>NUCLEOTIDE SEQUENCE</scope>
</reference>
<gene>
    <name evidence="1" type="ORF">METZ01_LOCUS174038</name>
</gene>
<sequence>MKCWIFAFNPLERYMAHSEQIFDAWEEGGVRGIVVGRMFFMQDDDSTVPAFPQDPAVYRKLGLDAPEPEPRDEAKEKALSEMLDDAKKREWHIMVFNSGTTAHVQSLINRYPQVDGVIIDGPGENHYELAFHHGGELFQIREHEHREWSQQGYDVDRIERGVRHLRSQFHNLTPDKVRYQAEGGMLAGLNLFDIDEDALYWWRARQSRSLRSWQDARATLDQCDRYVELGGIPRITSWSSLTGQNYQQMPSYFDYIFPKHYYWHRGFDGLYGTVQRWVQKFMEWNPSLSEEDGFLLVKSLFGIDLPGVERLIDLEMGFPEEFFSQFVYNETRRALDAIQDVDKTIFWVSTGRFPHAGDPMPARDLEGILRATQAAGSERFLFHPDPDPGPAEWTILTSMCGNPW</sequence>
<organism evidence="1">
    <name type="scientific">marine metagenome</name>
    <dbReference type="NCBI Taxonomy" id="408172"/>
    <lineage>
        <taxon>unclassified sequences</taxon>
        <taxon>metagenomes</taxon>
        <taxon>ecological metagenomes</taxon>
    </lineage>
</organism>
<protein>
    <submittedName>
        <fullName evidence="1">Uncharacterized protein</fullName>
    </submittedName>
</protein>
<feature type="non-terminal residue" evidence="1">
    <location>
        <position position="404"/>
    </location>
</feature>
<dbReference type="AlphaFoldDB" id="A0A382C5M7"/>
<accession>A0A382C5M7</accession>
<evidence type="ECO:0000313" key="1">
    <source>
        <dbReference type="EMBL" id="SVB21184.1"/>
    </source>
</evidence>
<dbReference type="EMBL" id="UINC01032848">
    <property type="protein sequence ID" value="SVB21184.1"/>
    <property type="molecule type" value="Genomic_DNA"/>
</dbReference>
<name>A0A382C5M7_9ZZZZ</name>